<dbReference type="Pfam" id="PF00440">
    <property type="entry name" value="TetR_N"/>
    <property type="match status" value="1"/>
</dbReference>
<dbReference type="OrthoDB" id="7252896at2"/>
<dbReference type="InterPro" id="IPR050109">
    <property type="entry name" value="HTH-type_TetR-like_transc_reg"/>
</dbReference>
<dbReference type="SUPFAM" id="SSF48498">
    <property type="entry name" value="Tetracyclin repressor-like, C-terminal domain"/>
    <property type="match status" value="1"/>
</dbReference>
<dbReference type="GO" id="GO:0000976">
    <property type="term" value="F:transcription cis-regulatory region binding"/>
    <property type="evidence" value="ECO:0007669"/>
    <property type="project" value="TreeGrafter"/>
</dbReference>
<keyword evidence="1" id="KW-0805">Transcription regulation</keyword>
<dbReference type="AlphaFoldDB" id="A0A0N9HZC9"/>
<dbReference type="Proteomes" id="UP000063699">
    <property type="component" value="Chromosome"/>
</dbReference>
<keyword evidence="3" id="KW-0804">Transcription</keyword>
<dbReference type="GO" id="GO:0003700">
    <property type="term" value="F:DNA-binding transcription factor activity"/>
    <property type="evidence" value="ECO:0007669"/>
    <property type="project" value="TreeGrafter"/>
</dbReference>
<evidence type="ECO:0000313" key="6">
    <source>
        <dbReference type="EMBL" id="ALG08731.1"/>
    </source>
</evidence>
<dbReference type="InterPro" id="IPR009057">
    <property type="entry name" value="Homeodomain-like_sf"/>
</dbReference>
<feature type="domain" description="HTH tetR-type" evidence="5">
    <location>
        <begin position="11"/>
        <end position="71"/>
    </location>
</feature>
<organism evidence="6 7">
    <name type="scientific">Kibdelosporangium phytohabitans</name>
    <dbReference type="NCBI Taxonomy" id="860235"/>
    <lineage>
        <taxon>Bacteria</taxon>
        <taxon>Bacillati</taxon>
        <taxon>Actinomycetota</taxon>
        <taxon>Actinomycetes</taxon>
        <taxon>Pseudonocardiales</taxon>
        <taxon>Pseudonocardiaceae</taxon>
        <taxon>Kibdelosporangium</taxon>
    </lineage>
</organism>
<protein>
    <recommendedName>
        <fullName evidence="5">HTH tetR-type domain-containing protein</fullName>
    </recommendedName>
</protein>
<keyword evidence="2 4" id="KW-0238">DNA-binding</keyword>
<feature type="DNA-binding region" description="H-T-H motif" evidence="4">
    <location>
        <begin position="34"/>
        <end position="53"/>
    </location>
</feature>
<dbReference type="KEGG" id="kphy:AOZ06_19025"/>
<gene>
    <name evidence="6" type="ORF">AOZ06_19025</name>
</gene>
<evidence type="ECO:0000256" key="4">
    <source>
        <dbReference type="PROSITE-ProRule" id="PRU00335"/>
    </source>
</evidence>
<evidence type="ECO:0000256" key="2">
    <source>
        <dbReference type="ARBA" id="ARBA00023125"/>
    </source>
</evidence>
<reference evidence="6 7" key="1">
    <citation type="submission" date="2015-07" db="EMBL/GenBank/DDBJ databases">
        <title>Genome sequencing of Kibdelosporangium phytohabitans.</title>
        <authorList>
            <person name="Qin S."/>
            <person name="Xing K."/>
        </authorList>
    </citation>
    <scope>NUCLEOTIDE SEQUENCE [LARGE SCALE GENOMIC DNA]</scope>
    <source>
        <strain evidence="6 7">KLBMP1111</strain>
    </source>
</reference>
<evidence type="ECO:0000259" key="5">
    <source>
        <dbReference type="PROSITE" id="PS50977"/>
    </source>
</evidence>
<sequence length="199" mass="21936">MPRLTRAESQARTRTKLLEVASTLFLRDGYLATSLEKVADAAGYTRGAVYSNFRNKDELCMAVLDEIRARRVEDILAILRADTLDERVRLFEAWAERVVGDPGWTRLELEFGVQATTDEKLRAELATRIVALTELIAQGVRSFEDTDGIKLSMPADQIGVAMLSLGVGLGVFRAVEPKLPIGALVNTLRVLVGIPVVPR</sequence>
<dbReference type="PROSITE" id="PS50977">
    <property type="entry name" value="HTH_TETR_2"/>
    <property type="match status" value="1"/>
</dbReference>
<dbReference type="EMBL" id="CP012752">
    <property type="protein sequence ID" value="ALG08731.1"/>
    <property type="molecule type" value="Genomic_DNA"/>
</dbReference>
<dbReference type="STRING" id="860235.AOZ06_19025"/>
<dbReference type="RefSeq" id="WP_054290638.1">
    <property type="nucleotide sequence ID" value="NZ_CP012752.1"/>
</dbReference>
<accession>A0A0N9HZC9</accession>
<evidence type="ECO:0000256" key="1">
    <source>
        <dbReference type="ARBA" id="ARBA00023015"/>
    </source>
</evidence>
<name>A0A0N9HZC9_9PSEU</name>
<keyword evidence="7" id="KW-1185">Reference proteome</keyword>
<dbReference type="PANTHER" id="PTHR30055">
    <property type="entry name" value="HTH-TYPE TRANSCRIPTIONAL REGULATOR RUTR"/>
    <property type="match status" value="1"/>
</dbReference>
<dbReference type="InterPro" id="IPR036271">
    <property type="entry name" value="Tet_transcr_reg_TetR-rel_C_sf"/>
</dbReference>
<dbReference type="SUPFAM" id="SSF46689">
    <property type="entry name" value="Homeodomain-like"/>
    <property type="match status" value="1"/>
</dbReference>
<dbReference type="InterPro" id="IPR001647">
    <property type="entry name" value="HTH_TetR"/>
</dbReference>
<evidence type="ECO:0000313" key="7">
    <source>
        <dbReference type="Proteomes" id="UP000063699"/>
    </source>
</evidence>
<dbReference type="PRINTS" id="PR00455">
    <property type="entry name" value="HTHTETR"/>
</dbReference>
<dbReference type="Gene3D" id="1.10.357.10">
    <property type="entry name" value="Tetracycline Repressor, domain 2"/>
    <property type="match status" value="1"/>
</dbReference>
<dbReference type="PANTHER" id="PTHR30055:SF234">
    <property type="entry name" value="HTH-TYPE TRANSCRIPTIONAL REGULATOR BETI"/>
    <property type="match status" value="1"/>
</dbReference>
<proteinExistence type="predicted"/>
<evidence type="ECO:0000256" key="3">
    <source>
        <dbReference type="ARBA" id="ARBA00023163"/>
    </source>
</evidence>